<feature type="compositionally biased region" description="Polar residues" evidence="1">
    <location>
        <begin position="8"/>
        <end position="19"/>
    </location>
</feature>
<evidence type="ECO:0000259" key="2">
    <source>
        <dbReference type="PROSITE" id="PS50181"/>
    </source>
</evidence>
<reference evidence="4" key="2">
    <citation type="submission" date="2015-01" db="EMBL/GenBank/DDBJ databases">
        <title>Evolutionary Origins and Diversification of the Mycorrhizal Mutualists.</title>
        <authorList>
            <consortium name="DOE Joint Genome Institute"/>
            <consortium name="Mycorrhizal Genomics Consortium"/>
            <person name="Kohler A."/>
            <person name="Kuo A."/>
            <person name="Nagy L.G."/>
            <person name="Floudas D."/>
            <person name="Copeland A."/>
            <person name="Barry K.W."/>
            <person name="Cichocki N."/>
            <person name="Veneault-Fourrey C."/>
            <person name="LaButti K."/>
            <person name="Lindquist E.A."/>
            <person name="Lipzen A."/>
            <person name="Lundell T."/>
            <person name="Morin E."/>
            <person name="Murat C."/>
            <person name="Riley R."/>
            <person name="Ohm R."/>
            <person name="Sun H."/>
            <person name="Tunlid A."/>
            <person name="Henrissat B."/>
            <person name="Grigoriev I.V."/>
            <person name="Hibbett D.S."/>
            <person name="Martin F."/>
        </authorList>
    </citation>
    <scope>NUCLEOTIDE SEQUENCE [LARGE SCALE GENOMIC DNA]</scope>
    <source>
        <strain evidence="4">MAFF 305830</strain>
    </source>
</reference>
<dbReference type="CDD" id="cd09917">
    <property type="entry name" value="F-box_SF"/>
    <property type="match status" value="1"/>
</dbReference>
<reference evidence="3 4" key="1">
    <citation type="submission" date="2014-04" db="EMBL/GenBank/DDBJ databases">
        <authorList>
            <consortium name="DOE Joint Genome Institute"/>
            <person name="Kuo A."/>
            <person name="Zuccaro A."/>
            <person name="Kohler A."/>
            <person name="Nagy L.G."/>
            <person name="Floudas D."/>
            <person name="Copeland A."/>
            <person name="Barry K.W."/>
            <person name="Cichocki N."/>
            <person name="Veneault-Fourrey C."/>
            <person name="LaButti K."/>
            <person name="Lindquist E.A."/>
            <person name="Lipzen A."/>
            <person name="Lundell T."/>
            <person name="Morin E."/>
            <person name="Murat C."/>
            <person name="Sun H."/>
            <person name="Tunlid A."/>
            <person name="Henrissat B."/>
            <person name="Grigoriev I.V."/>
            <person name="Hibbett D.S."/>
            <person name="Martin F."/>
            <person name="Nordberg H.P."/>
            <person name="Cantor M.N."/>
            <person name="Hua S.X."/>
        </authorList>
    </citation>
    <scope>NUCLEOTIDE SEQUENCE [LARGE SCALE GENOMIC DNA]</scope>
    <source>
        <strain evidence="3 4">MAFF 305830</strain>
    </source>
</reference>
<proteinExistence type="predicted"/>
<dbReference type="SUPFAM" id="SSF81383">
    <property type="entry name" value="F-box domain"/>
    <property type="match status" value="1"/>
</dbReference>
<organism evidence="3 4">
    <name type="scientific">Serendipita vermifera MAFF 305830</name>
    <dbReference type="NCBI Taxonomy" id="933852"/>
    <lineage>
        <taxon>Eukaryota</taxon>
        <taxon>Fungi</taxon>
        <taxon>Dikarya</taxon>
        <taxon>Basidiomycota</taxon>
        <taxon>Agaricomycotina</taxon>
        <taxon>Agaricomycetes</taxon>
        <taxon>Sebacinales</taxon>
        <taxon>Serendipitaceae</taxon>
        <taxon>Serendipita</taxon>
    </lineage>
</organism>
<dbReference type="InterPro" id="IPR001810">
    <property type="entry name" value="F-box_dom"/>
</dbReference>
<dbReference type="AlphaFoldDB" id="A0A0C3AXC8"/>
<evidence type="ECO:0000313" key="3">
    <source>
        <dbReference type="EMBL" id="KIM23911.1"/>
    </source>
</evidence>
<dbReference type="OrthoDB" id="2751409at2759"/>
<sequence>MLARRAINETQYPKRTSSLRGRPPVRKLRIPDELVIIILNFLKLRDLLNCRRVCRRFSELIKTSLLLQFRLELCHGALSEHYQPISILTNPKTTVERLDALRKLQFGWRNLAWRARQVVALDHPNGALYELSNGIFASGNKRRLGVARAHRLILQELPGLEPAEDPTKKIEIDCQIGVSQLCFDIEQDLLVLLEEGGDRGVVRNGKLVWKLHLRSLTMKAVHSAAALPILEYECASKWTSYSYAMQIMGHNLGVLFSSGVLGDSDYERFIVWDWTTGVQRGMVFMPGSRYDSFTFISPDTFVIPCARTETLNIFLFRPTPPAGVPDRGPAIHHLCALKLPALNPRTGYKYITVSCQSHPTPEPAIYHESPTALPRPKKLFVPDQEDGIVQFTASLTQGSRTTDLLMVTHRKALMSFITSSQDALGDPLTKPWESHPMMPAKTWGPDIVFPIWRAISRCMLIPFSNSKWRSQAYGHRLVQLIHSRSPRAGSIRVLDFNPLFVKRPPLFPEDYHPVIQNTVTRRIVAEVGVIPKGEIWLENVESGLPYYEVTTKETFPLAGVLMDDERVIGLKTDSPGSQDIVGLDVFVI</sequence>
<dbReference type="EMBL" id="KN824330">
    <property type="protein sequence ID" value="KIM23911.1"/>
    <property type="molecule type" value="Genomic_DNA"/>
</dbReference>
<feature type="domain" description="F-box" evidence="2">
    <location>
        <begin position="24"/>
        <end position="70"/>
    </location>
</feature>
<name>A0A0C3AXC8_SERVB</name>
<evidence type="ECO:0000256" key="1">
    <source>
        <dbReference type="SAM" id="MobiDB-lite"/>
    </source>
</evidence>
<evidence type="ECO:0000313" key="4">
    <source>
        <dbReference type="Proteomes" id="UP000054097"/>
    </source>
</evidence>
<dbReference type="InterPro" id="IPR036047">
    <property type="entry name" value="F-box-like_dom_sf"/>
</dbReference>
<dbReference type="Proteomes" id="UP000054097">
    <property type="component" value="Unassembled WGS sequence"/>
</dbReference>
<keyword evidence="4" id="KW-1185">Reference proteome</keyword>
<feature type="region of interest" description="Disordered" evidence="1">
    <location>
        <begin position="1"/>
        <end position="21"/>
    </location>
</feature>
<accession>A0A0C3AXC8</accession>
<dbReference type="HOGENOM" id="CLU_007279_0_0_1"/>
<dbReference type="STRING" id="933852.A0A0C3AXC8"/>
<dbReference type="Pfam" id="PF12937">
    <property type="entry name" value="F-box-like"/>
    <property type="match status" value="1"/>
</dbReference>
<gene>
    <name evidence="3" type="ORF">M408DRAFT_11306</name>
</gene>
<dbReference type="PROSITE" id="PS50181">
    <property type="entry name" value="FBOX"/>
    <property type="match status" value="1"/>
</dbReference>
<protein>
    <recommendedName>
        <fullName evidence="2">F-box domain-containing protein</fullName>
    </recommendedName>
</protein>
<dbReference type="SMART" id="SM00256">
    <property type="entry name" value="FBOX"/>
    <property type="match status" value="1"/>
</dbReference>
<dbReference type="Gene3D" id="1.20.1280.50">
    <property type="match status" value="1"/>
</dbReference>